<protein>
    <recommendedName>
        <fullName evidence="8">Rhodopsin domain-containing protein</fullName>
    </recommendedName>
</protein>
<evidence type="ECO:0000256" key="7">
    <source>
        <dbReference type="SAM" id="Phobius"/>
    </source>
</evidence>
<feature type="region of interest" description="Disordered" evidence="6">
    <location>
        <begin position="346"/>
        <end position="380"/>
    </location>
</feature>
<evidence type="ECO:0000313" key="10">
    <source>
        <dbReference type="Proteomes" id="UP000192927"/>
    </source>
</evidence>
<keyword evidence="4 7" id="KW-0472">Membrane</keyword>
<dbReference type="InterPro" id="IPR049326">
    <property type="entry name" value="Rhodopsin_dom_fungi"/>
</dbReference>
<feature type="transmembrane region" description="Helical" evidence="7">
    <location>
        <begin position="258"/>
        <end position="276"/>
    </location>
</feature>
<evidence type="ECO:0000256" key="3">
    <source>
        <dbReference type="ARBA" id="ARBA00022989"/>
    </source>
</evidence>
<dbReference type="Proteomes" id="UP000192927">
    <property type="component" value="Unassembled WGS sequence"/>
</dbReference>
<evidence type="ECO:0000313" key="9">
    <source>
        <dbReference type="EMBL" id="SLM39674.1"/>
    </source>
</evidence>
<accession>A0A1W5D983</accession>
<feature type="transmembrane region" description="Helical" evidence="7">
    <location>
        <begin position="180"/>
        <end position="204"/>
    </location>
</feature>
<evidence type="ECO:0000256" key="5">
    <source>
        <dbReference type="ARBA" id="ARBA00038359"/>
    </source>
</evidence>
<dbReference type="AlphaFoldDB" id="A0A1W5D983"/>
<dbReference type="EMBL" id="FWEW01003537">
    <property type="protein sequence ID" value="SLM39674.1"/>
    <property type="molecule type" value="Genomic_DNA"/>
</dbReference>
<evidence type="ECO:0000256" key="2">
    <source>
        <dbReference type="ARBA" id="ARBA00022692"/>
    </source>
</evidence>
<feature type="domain" description="Rhodopsin" evidence="8">
    <location>
        <begin position="42"/>
        <end position="281"/>
    </location>
</feature>
<feature type="transmembrane region" description="Helical" evidence="7">
    <location>
        <begin position="137"/>
        <end position="160"/>
    </location>
</feature>
<evidence type="ECO:0000259" key="8">
    <source>
        <dbReference type="Pfam" id="PF20684"/>
    </source>
</evidence>
<dbReference type="GO" id="GO:0016020">
    <property type="term" value="C:membrane"/>
    <property type="evidence" value="ECO:0007669"/>
    <property type="project" value="UniProtKB-SubCell"/>
</dbReference>
<evidence type="ECO:0000256" key="4">
    <source>
        <dbReference type="ARBA" id="ARBA00023136"/>
    </source>
</evidence>
<reference evidence="10" key="1">
    <citation type="submission" date="2017-03" db="EMBL/GenBank/DDBJ databases">
        <authorList>
            <person name="Sharma R."/>
            <person name="Thines M."/>
        </authorList>
    </citation>
    <scope>NUCLEOTIDE SEQUENCE [LARGE SCALE GENOMIC DNA]</scope>
</reference>
<feature type="region of interest" description="Disordered" evidence="6">
    <location>
        <begin position="303"/>
        <end position="324"/>
    </location>
</feature>
<feature type="compositionally biased region" description="Polar residues" evidence="6">
    <location>
        <begin position="303"/>
        <end position="314"/>
    </location>
</feature>
<evidence type="ECO:0000256" key="6">
    <source>
        <dbReference type="SAM" id="MobiDB-lite"/>
    </source>
</evidence>
<comment type="subcellular location">
    <subcellularLocation>
        <location evidence="1">Membrane</location>
        <topology evidence="1">Multi-pass membrane protein</topology>
    </subcellularLocation>
</comment>
<organism evidence="9 10">
    <name type="scientific">Lasallia pustulata</name>
    <dbReference type="NCBI Taxonomy" id="136370"/>
    <lineage>
        <taxon>Eukaryota</taxon>
        <taxon>Fungi</taxon>
        <taxon>Dikarya</taxon>
        <taxon>Ascomycota</taxon>
        <taxon>Pezizomycotina</taxon>
        <taxon>Lecanoromycetes</taxon>
        <taxon>OSLEUM clade</taxon>
        <taxon>Umbilicariomycetidae</taxon>
        <taxon>Umbilicariales</taxon>
        <taxon>Umbilicariaceae</taxon>
        <taxon>Lasallia</taxon>
    </lineage>
</organism>
<feature type="transmembrane region" description="Helical" evidence="7">
    <location>
        <begin position="216"/>
        <end position="238"/>
    </location>
</feature>
<keyword evidence="10" id="KW-1185">Reference proteome</keyword>
<keyword evidence="3 7" id="KW-1133">Transmembrane helix</keyword>
<feature type="compositionally biased region" description="Basic and acidic residues" evidence="6">
    <location>
        <begin position="368"/>
        <end position="380"/>
    </location>
</feature>
<proteinExistence type="inferred from homology"/>
<dbReference type="PANTHER" id="PTHR33048">
    <property type="entry name" value="PTH11-LIKE INTEGRAL MEMBRANE PROTEIN (AFU_ORTHOLOGUE AFUA_5G11245)"/>
    <property type="match status" value="1"/>
</dbReference>
<sequence length="380" mass="41578">MAPGITPQELVYEGVHFRDDKGPAIVGGSVVLIVVATVAVVLRLVSRRMKRTAWGSDDYTVVLSLAFAYGMFISIIYCARYGLGKHIIRVGFVSASKMGRALYVLEAIYPACTTATKVSILLLYRRIFTTLNPYFRYCLYIISTVLVGWAISGFFTTVFQCTPIHSFWDGSENRKCIDEVSALVGLAVINTLVNASVLILPMPILWHLNMPRRRKVAICGIFVIGSGDVIGSIVRTALTAKLKTTDVDLTWLEADAAMLAFVEPCLGIICACLPTMRPIFGKHASGLFSNMFSNIFSSKRSVKDSQQSGSTNAASDDRPSVGYPVRLRPEEGWMELQEREAVDHMGAGKGVRASEREIGVETGRGGTRRGDLEGFHEGGM</sequence>
<dbReference type="PANTHER" id="PTHR33048:SF47">
    <property type="entry name" value="INTEGRAL MEMBRANE PROTEIN-RELATED"/>
    <property type="match status" value="1"/>
</dbReference>
<dbReference type="InterPro" id="IPR052337">
    <property type="entry name" value="SAT4-like"/>
</dbReference>
<feature type="transmembrane region" description="Helical" evidence="7">
    <location>
        <begin position="24"/>
        <end position="46"/>
    </location>
</feature>
<feature type="transmembrane region" description="Helical" evidence="7">
    <location>
        <begin position="58"/>
        <end position="83"/>
    </location>
</feature>
<keyword evidence="2 7" id="KW-0812">Transmembrane</keyword>
<name>A0A1W5D983_9LECA</name>
<evidence type="ECO:0000256" key="1">
    <source>
        <dbReference type="ARBA" id="ARBA00004141"/>
    </source>
</evidence>
<comment type="similarity">
    <text evidence="5">Belongs to the SAT4 family.</text>
</comment>
<dbReference type="Pfam" id="PF20684">
    <property type="entry name" value="Fung_rhodopsin"/>
    <property type="match status" value="1"/>
</dbReference>
<feature type="transmembrane region" description="Helical" evidence="7">
    <location>
        <begin position="103"/>
        <end position="125"/>
    </location>
</feature>